<keyword evidence="3" id="KW-0482">Metalloprotease</keyword>
<keyword evidence="3" id="KW-0645">Protease</keyword>
<evidence type="ECO:0000313" key="3">
    <source>
        <dbReference type="EMBL" id="HIX58939.1"/>
    </source>
</evidence>
<feature type="transmembrane region" description="Helical" evidence="1">
    <location>
        <begin position="165"/>
        <end position="185"/>
    </location>
</feature>
<keyword evidence="1" id="KW-1133">Transmembrane helix</keyword>
<dbReference type="Pfam" id="PF02517">
    <property type="entry name" value="Rce1-like"/>
    <property type="match status" value="1"/>
</dbReference>
<protein>
    <submittedName>
        <fullName evidence="3">CPBP family intramembrane metalloprotease</fullName>
    </submittedName>
</protein>
<dbReference type="AlphaFoldDB" id="A0A9D1WH94"/>
<feature type="transmembrane region" description="Helical" evidence="1">
    <location>
        <begin position="95"/>
        <end position="115"/>
    </location>
</feature>
<evidence type="ECO:0000256" key="1">
    <source>
        <dbReference type="SAM" id="Phobius"/>
    </source>
</evidence>
<dbReference type="GO" id="GO:0008237">
    <property type="term" value="F:metallopeptidase activity"/>
    <property type="evidence" value="ECO:0007669"/>
    <property type="project" value="UniProtKB-KW"/>
</dbReference>
<keyword evidence="1" id="KW-0472">Membrane</keyword>
<evidence type="ECO:0000259" key="2">
    <source>
        <dbReference type="Pfam" id="PF02517"/>
    </source>
</evidence>
<dbReference type="GO" id="GO:0080120">
    <property type="term" value="P:CAAX-box protein maturation"/>
    <property type="evidence" value="ECO:0007669"/>
    <property type="project" value="UniProtKB-ARBA"/>
</dbReference>
<evidence type="ECO:0000313" key="4">
    <source>
        <dbReference type="Proteomes" id="UP000886817"/>
    </source>
</evidence>
<gene>
    <name evidence="3" type="ORF">IAA45_04385</name>
</gene>
<feature type="transmembrane region" description="Helical" evidence="1">
    <location>
        <begin position="244"/>
        <end position="263"/>
    </location>
</feature>
<dbReference type="InterPro" id="IPR052710">
    <property type="entry name" value="CAAX_protease"/>
</dbReference>
<dbReference type="InterPro" id="IPR003675">
    <property type="entry name" value="Rce1/LyrA-like_dom"/>
</dbReference>
<feature type="domain" description="CAAX prenyl protease 2/Lysostaphin resistance protein A-like" evidence="2">
    <location>
        <begin position="139"/>
        <end position="226"/>
    </location>
</feature>
<reference evidence="3" key="2">
    <citation type="submission" date="2021-04" db="EMBL/GenBank/DDBJ databases">
        <authorList>
            <person name="Gilroy R."/>
        </authorList>
    </citation>
    <scope>NUCLEOTIDE SEQUENCE</scope>
    <source>
        <strain evidence="3">ChiSjej1B19-8411</strain>
    </source>
</reference>
<feature type="transmembrane region" description="Helical" evidence="1">
    <location>
        <begin position="12"/>
        <end position="31"/>
    </location>
</feature>
<feature type="transmembrane region" description="Helical" evidence="1">
    <location>
        <begin position="191"/>
        <end position="208"/>
    </location>
</feature>
<accession>A0A9D1WH94</accession>
<keyword evidence="1" id="KW-0812">Transmembrane</keyword>
<dbReference type="GO" id="GO:0004175">
    <property type="term" value="F:endopeptidase activity"/>
    <property type="evidence" value="ECO:0007669"/>
    <property type="project" value="UniProtKB-ARBA"/>
</dbReference>
<name>A0A9D1WH94_9FIRM</name>
<dbReference type="PANTHER" id="PTHR36435:SF1">
    <property type="entry name" value="CAAX AMINO TERMINAL PROTEASE FAMILY PROTEIN"/>
    <property type="match status" value="1"/>
</dbReference>
<organism evidence="3 4">
    <name type="scientific">Candidatus Blautia gallistercoris</name>
    <dbReference type="NCBI Taxonomy" id="2838490"/>
    <lineage>
        <taxon>Bacteria</taxon>
        <taxon>Bacillati</taxon>
        <taxon>Bacillota</taxon>
        <taxon>Clostridia</taxon>
        <taxon>Lachnospirales</taxon>
        <taxon>Lachnospiraceae</taxon>
        <taxon>Blautia</taxon>
    </lineage>
</organism>
<dbReference type="PANTHER" id="PTHR36435">
    <property type="entry name" value="SLR1288 PROTEIN"/>
    <property type="match status" value="1"/>
</dbReference>
<comment type="caution">
    <text evidence="3">The sequence shown here is derived from an EMBL/GenBank/DDBJ whole genome shotgun (WGS) entry which is preliminary data.</text>
</comment>
<feature type="transmembrane region" description="Helical" evidence="1">
    <location>
        <begin position="51"/>
        <end position="74"/>
    </location>
</feature>
<dbReference type="Proteomes" id="UP000886817">
    <property type="component" value="Unassembled WGS sequence"/>
</dbReference>
<reference evidence="3" key="1">
    <citation type="journal article" date="2021" name="PeerJ">
        <title>Extensive microbial diversity within the chicken gut microbiome revealed by metagenomics and culture.</title>
        <authorList>
            <person name="Gilroy R."/>
            <person name="Ravi A."/>
            <person name="Getino M."/>
            <person name="Pursley I."/>
            <person name="Horton D.L."/>
            <person name="Alikhan N.F."/>
            <person name="Baker D."/>
            <person name="Gharbi K."/>
            <person name="Hall N."/>
            <person name="Watson M."/>
            <person name="Adriaenssens E.M."/>
            <person name="Foster-Nyarko E."/>
            <person name="Jarju S."/>
            <person name="Secka A."/>
            <person name="Antonio M."/>
            <person name="Oren A."/>
            <person name="Chaudhuri R.R."/>
            <person name="La Ragione R."/>
            <person name="Hildebrand F."/>
            <person name="Pallen M.J."/>
        </authorList>
    </citation>
    <scope>NUCLEOTIDE SEQUENCE</scope>
    <source>
        <strain evidence="3">ChiSjej1B19-8411</strain>
    </source>
</reference>
<dbReference type="EMBL" id="DXEX01000102">
    <property type="protein sequence ID" value="HIX58939.1"/>
    <property type="molecule type" value="Genomic_DNA"/>
</dbReference>
<proteinExistence type="predicted"/>
<sequence>MNTTRKEMSVIECILLAVCPVFVLWNGWNLLWEYWGRGFFWRFFPGNIEQASYTVRFLTFAVLMLLFFSIWYWFGSTRKRERWGGFGWNSLRPDILVLSAVMGLLLQRITVAYLLNSAGLNASLFNDFYEKYSQISRSSLPGILALAILIPIVEELAFRGLTFGYLAKILPFWVANVLQALLFALYHQTPLQVGFAFVCGLFMGWLLYRTWHLRNCIIAHMVFNYLFMPMSAKLSGYNGFLENIVAVISIILLAGICMLIHRISGKKRS</sequence>
<feature type="transmembrane region" description="Helical" evidence="1">
    <location>
        <begin position="135"/>
        <end position="153"/>
    </location>
</feature>
<keyword evidence="3" id="KW-0378">Hydrolase</keyword>